<comment type="caution">
    <text evidence="1">The sequence shown here is derived from an EMBL/GenBank/DDBJ whole genome shotgun (WGS) entry which is preliminary data.</text>
</comment>
<evidence type="ECO:0000313" key="2">
    <source>
        <dbReference type="Proteomes" id="UP001169862"/>
    </source>
</evidence>
<dbReference type="AlphaFoldDB" id="A0AAW7XLP0"/>
<proteinExistence type="predicted"/>
<evidence type="ECO:0000313" key="1">
    <source>
        <dbReference type="EMBL" id="MDO6455166.1"/>
    </source>
</evidence>
<reference evidence="1" key="1">
    <citation type="submission" date="2023-07" db="EMBL/GenBank/DDBJ databases">
        <title>Genome content predicts the carbon catabolic preferences of heterotrophic bacteria.</title>
        <authorList>
            <person name="Gralka M."/>
        </authorList>
    </citation>
    <scope>NUCLEOTIDE SEQUENCE</scope>
    <source>
        <strain evidence="1">I2M16</strain>
    </source>
</reference>
<dbReference type="EMBL" id="JAUOPG010000013">
    <property type="protein sequence ID" value="MDO6455166.1"/>
    <property type="molecule type" value="Genomic_DNA"/>
</dbReference>
<gene>
    <name evidence="1" type="ORF">Q4490_16510</name>
</gene>
<protein>
    <submittedName>
        <fullName evidence="1">Uncharacterized protein</fullName>
    </submittedName>
</protein>
<sequence length="107" mass="11754">MQIKELKHLAHQLGTEVSFIEPACGAMVIKVNYILGETYSSALLKTKQGEVITLKNLAQGYDLLRAVGLHKATLEQTIPHAELCIPDTAKQWTSDTGSRSAAMQLKF</sequence>
<dbReference type="RefSeq" id="WP_303552170.1">
    <property type="nucleotide sequence ID" value="NZ_JAUOPG010000013.1"/>
</dbReference>
<dbReference type="Proteomes" id="UP001169862">
    <property type="component" value="Unassembled WGS sequence"/>
</dbReference>
<accession>A0AAW7XLP0</accession>
<name>A0AAW7XLP0_9GAMM</name>
<organism evidence="1 2">
    <name type="scientific">Neptunomonas phycophila</name>
    <dbReference type="NCBI Taxonomy" id="1572645"/>
    <lineage>
        <taxon>Bacteria</taxon>
        <taxon>Pseudomonadati</taxon>
        <taxon>Pseudomonadota</taxon>
        <taxon>Gammaproteobacteria</taxon>
        <taxon>Oceanospirillales</taxon>
        <taxon>Oceanospirillaceae</taxon>
        <taxon>Neptunomonas</taxon>
    </lineage>
</organism>